<organism evidence="2 3">
    <name type="scientific">Aspergillus sydowii CBS 593.65</name>
    <dbReference type="NCBI Taxonomy" id="1036612"/>
    <lineage>
        <taxon>Eukaryota</taxon>
        <taxon>Fungi</taxon>
        <taxon>Dikarya</taxon>
        <taxon>Ascomycota</taxon>
        <taxon>Pezizomycotina</taxon>
        <taxon>Eurotiomycetes</taxon>
        <taxon>Eurotiomycetidae</taxon>
        <taxon>Eurotiales</taxon>
        <taxon>Aspergillaceae</taxon>
        <taxon>Aspergillus</taxon>
        <taxon>Aspergillus subgen. Nidulantes</taxon>
    </lineage>
</organism>
<dbReference type="GeneID" id="63762246"/>
<protein>
    <submittedName>
        <fullName evidence="2">Uncharacterized protein</fullName>
    </submittedName>
</protein>
<evidence type="ECO:0000313" key="3">
    <source>
        <dbReference type="Proteomes" id="UP000184356"/>
    </source>
</evidence>
<dbReference type="EMBL" id="KV878583">
    <property type="protein sequence ID" value="OJJ62255.1"/>
    <property type="molecule type" value="Genomic_DNA"/>
</dbReference>
<accession>A0A1L9TSB7</accession>
<evidence type="ECO:0000256" key="1">
    <source>
        <dbReference type="SAM" id="Phobius"/>
    </source>
</evidence>
<sequence>MDFLVGQVLDVLTKETEQKVGEDKNERRISTMDHRTTFRTQGVFAFLSSSQDVVGIILCWRIALRLAFKPSSRQAVDM</sequence>
<dbReference type="AlphaFoldDB" id="A0A1L9TSB7"/>
<name>A0A1L9TSB7_9EURO</name>
<keyword evidence="1" id="KW-1133">Transmembrane helix</keyword>
<dbReference type="Proteomes" id="UP000184356">
    <property type="component" value="Unassembled WGS sequence"/>
</dbReference>
<dbReference type="VEuPathDB" id="FungiDB:ASPSYDRAFT_40890"/>
<evidence type="ECO:0000313" key="2">
    <source>
        <dbReference type="EMBL" id="OJJ62255.1"/>
    </source>
</evidence>
<dbReference type="RefSeq" id="XP_040706061.1">
    <property type="nucleotide sequence ID" value="XM_040846173.1"/>
</dbReference>
<gene>
    <name evidence="2" type="ORF">ASPSYDRAFT_40890</name>
</gene>
<keyword evidence="1" id="KW-0472">Membrane</keyword>
<proteinExistence type="predicted"/>
<reference evidence="3" key="1">
    <citation type="journal article" date="2017" name="Genome Biol.">
        <title>Comparative genomics reveals high biological diversity and specific adaptations in the industrially and medically important fungal genus Aspergillus.</title>
        <authorList>
            <person name="de Vries R.P."/>
            <person name="Riley R."/>
            <person name="Wiebenga A."/>
            <person name="Aguilar-Osorio G."/>
            <person name="Amillis S."/>
            <person name="Uchima C.A."/>
            <person name="Anderluh G."/>
            <person name="Asadollahi M."/>
            <person name="Askin M."/>
            <person name="Barry K."/>
            <person name="Battaglia E."/>
            <person name="Bayram O."/>
            <person name="Benocci T."/>
            <person name="Braus-Stromeyer S.A."/>
            <person name="Caldana C."/>
            <person name="Canovas D."/>
            <person name="Cerqueira G.C."/>
            <person name="Chen F."/>
            <person name="Chen W."/>
            <person name="Choi C."/>
            <person name="Clum A."/>
            <person name="Dos Santos R.A."/>
            <person name="Damasio A.R."/>
            <person name="Diallinas G."/>
            <person name="Emri T."/>
            <person name="Fekete E."/>
            <person name="Flipphi M."/>
            <person name="Freyberg S."/>
            <person name="Gallo A."/>
            <person name="Gournas C."/>
            <person name="Habgood R."/>
            <person name="Hainaut M."/>
            <person name="Harispe M.L."/>
            <person name="Henrissat B."/>
            <person name="Hilden K.S."/>
            <person name="Hope R."/>
            <person name="Hossain A."/>
            <person name="Karabika E."/>
            <person name="Karaffa L."/>
            <person name="Karanyi Z."/>
            <person name="Krasevec N."/>
            <person name="Kuo A."/>
            <person name="Kusch H."/>
            <person name="LaButti K."/>
            <person name="Lagendijk E.L."/>
            <person name="Lapidus A."/>
            <person name="Levasseur A."/>
            <person name="Lindquist E."/>
            <person name="Lipzen A."/>
            <person name="Logrieco A.F."/>
            <person name="MacCabe A."/>
            <person name="Maekelae M.R."/>
            <person name="Malavazi I."/>
            <person name="Melin P."/>
            <person name="Meyer V."/>
            <person name="Mielnichuk N."/>
            <person name="Miskei M."/>
            <person name="Molnar A.P."/>
            <person name="Mule G."/>
            <person name="Ngan C.Y."/>
            <person name="Orejas M."/>
            <person name="Orosz E."/>
            <person name="Ouedraogo J.P."/>
            <person name="Overkamp K.M."/>
            <person name="Park H.-S."/>
            <person name="Perrone G."/>
            <person name="Piumi F."/>
            <person name="Punt P.J."/>
            <person name="Ram A.F."/>
            <person name="Ramon A."/>
            <person name="Rauscher S."/>
            <person name="Record E."/>
            <person name="Riano-Pachon D.M."/>
            <person name="Robert V."/>
            <person name="Roehrig J."/>
            <person name="Ruller R."/>
            <person name="Salamov A."/>
            <person name="Salih N.S."/>
            <person name="Samson R.A."/>
            <person name="Sandor E."/>
            <person name="Sanguinetti M."/>
            <person name="Schuetze T."/>
            <person name="Sepcic K."/>
            <person name="Shelest E."/>
            <person name="Sherlock G."/>
            <person name="Sophianopoulou V."/>
            <person name="Squina F.M."/>
            <person name="Sun H."/>
            <person name="Susca A."/>
            <person name="Todd R.B."/>
            <person name="Tsang A."/>
            <person name="Unkles S.E."/>
            <person name="van de Wiele N."/>
            <person name="van Rossen-Uffink D."/>
            <person name="Oliveira J.V."/>
            <person name="Vesth T.C."/>
            <person name="Visser J."/>
            <person name="Yu J.-H."/>
            <person name="Zhou M."/>
            <person name="Andersen M.R."/>
            <person name="Archer D.B."/>
            <person name="Baker S.E."/>
            <person name="Benoit I."/>
            <person name="Brakhage A.A."/>
            <person name="Braus G.H."/>
            <person name="Fischer R."/>
            <person name="Frisvad J.C."/>
            <person name="Goldman G.H."/>
            <person name="Houbraken J."/>
            <person name="Oakley B."/>
            <person name="Pocsi I."/>
            <person name="Scazzocchio C."/>
            <person name="Seiboth B."/>
            <person name="vanKuyk P.A."/>
            <person name="Wortman J."/>
            <person name="Dyer P.S."/>
            <person name="Grigoriev I.V."/>
        </authorList>
    </citation>
    <scope>NUCLEOTIDE SEQUENCE [LARGE SCALE GENOMIC DNA]</scope>
    <source>
        <strain evidence="3">CBS 593.65</strain>
    </source>
</reference>
<feature type="transmembrane region" description="Helical" evidence="1">
    <location>
        <begin position="42"/>
        <end position="64"/>
    </location>
</feature>
<keyword evidence="3" id="KW-1185">Reference proteome</keyword>
<keyword evidence="1" id="KW-0812">Transmembrane</keyword>